<organism evidence="1 2">
    <name type="scientific">Hansschlegelia plantiphila</name>
    <dbReference type="NCBI Taxonomy" id="374655"/>
    <lineage>
        <taxon>Bacteria</taxon>
        <taxon>Pseudomonadati</taxon>
        <taxon>Pseudomonadota</taxon>
        <taxon>Alphaproteobacteria</taxon>
        <taxon>Hyphomicrobiales</taxon>
        <taxon>Methylopilaceae</taxon>
        <taxon>Hansschlegelia</taxon>
    </lineage>
</organism>
<evidence type="ECO:0000313" key="2">
    <source>
        <dbReference type="Proteomes" id="UP001143372"/>
    </source>
</evidence>
<sequence>MRKSGRIVGKFSRGVSCDPERVVAFLRSRHPTKMPEAVEADTGIAAATVRKWPASAPSFAAFLRLVGAYGPELLCACMEAPPAWLDDAARRERRARVTAQIADLSNLLEQDSA</sequence>
<dbReference type="EMBL" id="BSFI01000021">
    <property type="protein sequence ID" value="GLK69208.1"/>
    <property type="molecule type" value="Genomic_DNA"/>
</dbReference>
<proteinExistence type="predicted"/>
<name>A0A9W6MWN9_9HYPH</name>
<evidence type="ECO:0000313" key="1">
    <source>
        <dbReference type="EMBL" id="GLK69208.1"/>
    </source>
</evidence>
<dbReference type="AlphaFoldDB" id="A0A9W6MWN9"/>
<dbReference type="Proteomes" id="UP001143372">
    <property type="component" value="Unassembled WGS sequence"/>
</dbReference>
<gene>
    <name evidence="1" type="ORF">GCM10008179_28460</name>
</gene>
<reference evidence="1" key="2">
    <citation type="submission" date="2023-01" db="EMBL/GenBank/DDBJ databases">
        <authorList>
            <person name="Sun Q."/>
            <person name="Evtushenko L."/>
        </authorList>
    </citation>
    <scope>NUCLEOTIDE SEQUENCE</scope>
    <source>
        <strain evidence="1">VKM B-2347</strain>
    </source>
</reference>
<protein>
    <submittedName>
        <fullName evidence="1">Uncharacterized protein</fullName>
    </submittedName>
</protein>
<keyword evidence="2" id="KW-1185">Reference proteome</keyword>
<comment type="caution">
    <text evidence="1">The sequence shown here is derived from an EMBL/GenBank/DDBJ whole genome shotgun (WGS) entry which is preliminary data.</text>
</comment>
<reference evidence="1" key="1">
    <citation type="journal article" date="2014" name="Int. J. Syst. Evol. Microbiol.">
        <title>Complete genome sequence of Corynebacterium casei LMG S-19264T (=DSM 44701T), isolated from a smear-ripened cheese.</title>
        <authorList>
            <consortium name="US DOE Joint Genome Institute (JGI-PGF)"/>
            <person name="Walter F."/>
            <person name="Albersmeier A."/>
            <person name="Kalinowski J."/>
            <person name="Ruckert C."/>
        </authorList>
    </citation>
    <scope>NUCLEOTIDE SEQUENCE</scope>
    <source>
        <strain evidence="1">VKM B-2347</strain>
    </source>
</reference>
<accession>A0A9W6MWN9</accession>